<feature type="region of interest" description="Disordered" evidence="1">
    <location>
        <begin position="220"/>
        <end position="250"/>
    </location>
</feature>
<keyword evidence="4" id="KW-1185">Reference proteome</keyword>
<evidence type="ECO:0000256" key="2">
    <source>
        <dbReference type="SAM" id="SignalP"/>
    </source>
</evidence>
<organism evidence="3 4">
    <name type="scientific">Prymnesium parvum</name>
    <name type="common">Toxic golden alga</name>
    <dbReference type="NCBI Taxonomy" id="97485"/>
    <lineage>
        <taxon>Eukaryota</taxon>
        <taxon>Haptista</taxon>
        <taxon>Haptophyta</taxon>
        <taxon>Prymnesiophyceae</taxon>
        <taxon>Prymnesiales</taxon>
        <taxon>Prymnesiaceae</taxon>
        <taxon>Prymnesium</taxon>
    </lineage>
</organism>
<dbReference type="AlphaFoldDB" id="A0AB34JDK3"/>
<gene>
    <name evidence="3" type="ORF">AB1Y20_003053</name>
</gene>
<name>A0AB34JDK3_PRYPA</name>
<reference evidence="3 4" key="1">
    <citation type="journal article" date="2024" name="Science">
        <title>Giant polyketide synthase enzymes in the biosynthesis of giant marine polyether toxins.</title>
        <authorList>
            <person name="Fallon T.R."/>
            <person name="Shende V.V."/>
            <person name="Wierzbicki I.H."/>
            <person name="Pendleton A.L."/>
            <person name="Watervoot N.F."/>
            <person name="Auber R.P."/>
            <person name="Gonzalez D.J."/>
            <person name="Wisecaver J.H."/>
            <person name="Moore B.S."/>
        </authorList>
    </citation>
    <scope>NUCLEOTIDE SEQUENCE [LARGE SCALE GENOMIC DNA]</scope>
    <source>
        <strain evidence="3 4">12B1</strain>
    </source>
</reference>
<evidence type="ECO:0000313" key="3">
    <source>
        <dbReference type="EMBL" id="KAL1518769.1"/>
    </source>
</evidence>
<dbReference type="EMBL" id="JBGBPQ010000010">
    <property type="protein sequence ID" value="KAL1518769.1"/>
    <property type="molecule type" value="Genomic_DNA"/>
</dbReference>
<comment type="caution">
    <text evidence="3">The sequence shown here is derived from an EMBL/GenBank/DDBJ whole genome shotgun (WGS) entry which is preliminary data.</text>
</comment>
<protein>
    <submittedName>
        <fullName evidence="3">Uncharacterized protein</fullName>
    </submittedName>
</protein>
<keyword evidence="2" id="KW-0732">Signal</keyword>
<dbReference type="Proteomes" id="UP001515480">
    <property type="component" value="Unassembled WGS sequence"/>
</dbReference>
<proteinExistence type="predicted"/>
<accession>A0AB34JDK3</accession>
<feature type="chain" id="PRO_5044349083" evidence="2">
    <location>
        <begin position="18"/>
        <end position="682"/>
    </location>
</feature>
<evidence type="ECO:0000256" key="1">
    <source>
        <dbReference type="SAM" id="MobiDB-lite"/>
    </source>
</evidence>
<feature type="signal peptide" evidence="2">
    <location>
        <begin position="1"/>
        <end position="17"/>
    </location>
</feature>
<sequence length="682" mass="73882">MAVAACLWLLAAGVAKWRRVPARSRPACCAADPSPRLPPRFLTTQAFSRAAAAHTHITQLRADAPYAFQRPPVNADGLDTSIVLRGDFRQELARGREAYLRVFEAVAQVNSSPLVPLKAGDLTARFEPGFETLRVVWSTPVRPTASLPQAPSASAEFTFSGVSTYIINERGDFSEHLISDLRVNEQRLPSSEFGEWLDLLQQRSPSSPIVGLSLFLSTVRDRRPSSPPARKSSPTAMPSSAVPPPGSDGWPRYASLHQQALLLGQQFADLFTNQPDLSTYSDGIELRAETGELLLQGKAQYSQLIRSLSRVHNALIASPLLEHSLRLRLESRAGAGPWFDARGSTPPTGATLAGEGEAPSAALGEAAGSNPLGAEVERVGVRWQYELIGAPQRVGVLRLEACSVFELRCRAASEAAAQYVIQSHALRDLRLNGRPAIPAALLSQLRRAEESSPELLQFLSSAFLTLSESMLTPLPKTTSAPAATSTQLMDQPQFAVAFVRLIQVVHKQAPSLLTRAPDLSIFKDDVQVRGLLAEPLPSGSRRVDALLGALRQGFRTLQREGAITLKGDSADLMCVVEVTSALDVLVRLKFEALVGGWAERTGLLGVGLPVDVQAEVRLRFDSTSALVQMIWIKDISVNGRPLVPEILSRWVKQSADESRPGGSPDVSSLMRVLLPWLSRTST</sequence>
<evidence type="ECO:0000313" key="4">
    <source>
        <dbReference type="Proteomes" id="UP001515480"/>
    </source>
</evidence>